<evidence type="ECO:0000256" key="5">
    <source>
        <dbReference type="ARBA" id="ARBA00022984"/>
    </source>
</evidence>
<dbReference type="SUPFAM" id="SSF56601">
    <property type="entry name" value="beta-lactamase/transpeptidase-like"/>
    <property type="match status" value="1"/>
</dbReference>
<evidence type="ECO:0000259" key="7">
    <source>
        <dbReference type="Pfam" id="PF00768"/>
    </source>
</evidence>
<dbReference type="Gene3D" id="3.40.710.10">
    <property type="entry name" value="DD-peptidase/beta-lactamase superfamily"/>
    <property type="match status" value="1"/>
</dbReference>
<keyword evidence="2" id="KW-0732">Signal</keyword>
<dbReference type="PRINTS" id="PR00725">
    <property type="entry name" value="DADACBPTASE1"/>
</dbReference>
<dbReference type="GO" id="GO:0071555">
    <property type="term" value="P:cell wall organization"/>
    <property type="evidence" value="ECO:0007669"/>
    <property type="project" value="UniProtKB-KW"/>
</dbReference>
<dbReference type="AlphaFoldDB" id="A0A1R2CQ32"/>
<dbReference type="GO" id="GO:0006508">
    <property type="term" value="P:proteolysis"/>
    <property type="evidence" value="ECO:0007669"/>
    <property type="project" value="InterPro"/>
</dbReference>
<dbReference type="InterPro" id="IPR001967">
    <property type="entry name" value="Peptidase_S11_N"/>
</dbReference>
<keyword evidence="9" id="KW-1185">Reference proteome</keyword>
<dbReference type="OrthoDB" id="10254188at2759"/>
<comment type="similarity">
    <text evidence="1">Belongs to the peptidase S11 family.</text>
</comment>
<accession>A0A1R2CQ32</accession>
<dbReference type="GO" id="GO:0009002">
    <property type="term" value="F:serine-type D-Ala-D-Ala carboxypeptidase activity"/>
    <property type="evidence" value="ECO:0007669"/>
    <property type="project" value="InterPro"/>
</dbReference>
<keyword evidence="6" id="KW-0961">Cell wall biogenesis/degradation</keyword>
<gene>
    <name evidence="8" type="ORF">SteCoe_6456</name>
</gene>
<evidence type="ECO:0000256" key="3">
    <source>
        <dbReference type="ARBA" id="ARBA00022801"/>
    </source>
</evidence>
<evidence type="ECO:0000256" key="6">
    <source>
        <dbReference type="ARBA" id="ARBA00023316"/>
    </source>
</evidence>
<proteinExistence type="inferred from homology"/>
<dbReference type="Proteomes" id="UP000187209">
    <property type="component" value="Unassembled WGS sequence"/>
</dbReference>
<sequence>MSTSTILGSKRDLELREIASLTKIMTSYTVLTLIENKMLGSMNDIIKISKSSANTTGTSADLLEGDEITVRDLLYGLMLPSGNDAALALAEHFGKKLQGPNPISNFIDEMNNNCKILKLFYTTFANPHGLAIKRNLSCARDVCKMASGAMKLMSFRIIVSTKTYTACIKSNDGEIRMKTWENTNKLLNKGFSGIKTGVTNKAGPCLCSSYENVIVTLLNSKSMEDRWREAEILVRLNK</sequence>
<feature type="domain" description="Peptidase S11 D-alanyl-D-alanine carboxypeptidase A N-terminal" evidence="7">
    <location>
        <begin position="3"/>
        <end position="209"/>
    </location>
</feature>
<keyword evidence="4" id="KW-0133">Cell shape</keyword>
<comment type="caution">
    <text evidence="8">The sequence shown here is derived from an EMBL/GenBank/DDBJ whole genome shotgun (WGS) entry which is preliminary data.</text>
</comment>
<dbReference type="PANTHER" id="PTHR21581:SF6">
    <property type="entry name" value="TRAFFICKING PROTEIN PARTICLE COMPLEX SUBUNIT 12"/>
    <property type="match status" value="1"/>
</dbReference>
<keyword evidence="5" id="KW-0573">Peptidoglycan synthesis</keyword>
<name>A0A1R2CQ32_9CILI</name>
<dbReference type="PANTHER" id="PTHR21581">
    <property type="entry name" value="D-ALANYL-D-ALANINE CARBOXYPEPTIDASE"/>
    <property type="match status" value="1"/>
</dbReference>
<dbReference type="InterPro" id="IPR012338">
    <property type="entry name" value="Beta-lactam/transpept-like"/>
</dbReference>
<dbReference type="Pfam" id="PF00768">
    <property type="entry name" value="Peptidase_S11"/>
    <property type="match status" value="1"/>
</dbReference>
<evidence type="ECO:0000313" key="9">
    <source>
        <dbReference type="Proteomes" id="UP000187209"/>
    </source>
</evidence>
<dbReference type="EMBL" id="MPUH01000089">
    <property type="protein sequence ID" value="OMJ91093.1"/>
    <property type="molecule type" value="Genomic_DNA"/>
</dbReference>
<protein>
    <recommendedName>
        <fullName evidence="7">Peptidase S11 D-alanyl-D-alanine carboxypeptidase A N-terminal domain-containing protein</fullName>
    </recommendedName>
</protein>
<evidence type="ECO:0000256" key="2">
    <source>
        <dbReference type="ARBA" id="ARBA00022729"/>
    </source>
</evidence>
<evidence type="ECO:0000313" key="8">
    <source>
        <dbReference type="EMBL" id="OMJ91093.1"/>
    </source>
</evidence>
<dbReference type="InterPro" id="IPR018044">
    <property type="entry name" value="Peptidase_S11"/>
</dbReference>
<reference evidence="8 9" key="1">
    <citation type="submission" date="2016-11" db="EMBL/GenBank/DDBJ databases">
        <title>The macronuclear genome of Stentor coeruleus: a giant cell with tiny introns.</title>
        <authorList>
            <person name="Slabodnick M."/>
            <person name="Ruby J.G."/>
            <person name="Reiff S.B."/>
            <person name="Swart E.C."/>
            <person name="Gosai S."/>
            <person name="Prabakaran S."/>
            <person name="Witkowska E."/>
            <person name="Larue G.E."/>
            <person name="Fisher S."/>
            <person name="Freeman R.M."/>
            <person name="Gunawardena J."/>
            <person name="Chu W."/>
            <person name="Stover N.A."/>
            <person name="Gregory B.D."/>
            <person name="Nowacki M."/>
            <person name="Derisi J."/>
            <person name="Roy S.W."/>
            <person name="Marshall W.F."/>
            <person name="Sood P."/>
        </authorList>
    </citation>
    <scope>NUCLEOTIDE SEQUENCE [LARGE SCALE GENOMIC DNA]</scope>
    <source>
        <strain evidence="8">WM001</strain>
    </source>
</reference>
<organism evidence="8 9">
    <name type="scientific">Stentor coeruleus</name>
    <dbReference type="NCBI Taxonomy" id="5963"/>
    <lineage>
        <taxon>Eukaryota</taxon>
        <taxon>Sar</taxon>
        <taxon>Alveolata</taxon>
        <taxon>Ciliophora</taxon>
        <taxon>Postciliodesmatophora</taxon>
        <taxon>Heterotrichea</taxon>
        <taxon>Heterotrichida</taxon>
        <taxon>Stentoridae</taxon>
        <taxon>Stentor</taxon>
    </lineage>
</organism>
<keyword evidence="3" id="KW-0378">Hydrolase</keyword>
<evidence type="ECO:0000256" key="1">
    <source>
        <dbReference type="ARBA" id="ARBA00007164"/>
    </source>
</evidence>
<dbReference type="GO" id="GO:0008360">
    <property type="term" value="P:regulation of cell shape"/>
    <property type="evidence" value="ECO:0007669"/>
    <property type="project" value="UniProtKB-KW"/>
</dbReference>
<evidence type="ECO:0000256" key="4">
    <source>
        <dbReference type="ARBA" id="ARBA00022960"/>
    </source>
</evidence>